<evidence type="ECO:0000313" key="2">
    <source>
        <dbReference type="Proteomes" id="UP000095767"/>
    </source>
</evidence>
<evidence type="ECO:0000313" key="1">
    <source>
        <dbReference type="EMBL" id="OEL16416.1"/>
    </source>
</evidence>
<proteinExistence type="predicted"/>
<name>A0A1E5UU56_9POAL</name>
<reference evidence="1 2" key="1">
    <citation type="submission" date="2016-09" db="EMBL/GenBank/DDBJ databases">
        <title>The draft genome of Dichanthelium oligosanthes: A C3 panicoid grass species.</title>
        <authorList>
            <person name="Studer A.J."/>
            <person name="Schnable J.C."/>
            <person name="Brutnell T.P."/>
        </authorList>
    </citation>
    <scope>NUCLEOTIDE SEQUENCE [LARGE SCALE GENOMIC DNA]</scope>
    <source>
        <strain evidence="2">cv. Kellogg 1175</strain>
        <tissue evidence="1">Leaf</tissue>
    </source>
</reference>
<comment type="caution">
    <text evidence="1">The sequence shown here is derived from an EMBL/GenBank/DDBJ whole genome shotgun (WGS) entry which is preliminary data.</text>
</comment>
<sequence>MEGSFPSAQIFASKKQKGLEVHYNKLDKRVHNVIRILKPHLGIQPENVEEKF</sequence>
<organism evidence="1 2">
    <name type="scientific">Dichanthelium oligosanthes</name>
    <dbReference type="NCBI Taxonomy" id="888268"/>
    <lineage>
        <taxon>Eukaryota</taxon>
        <taxon>Viridiplantae</taxon>
        <taxon>Streptophyta</taxon>
        <taxon>Embryophyta</taxon>
        <taxon>Tracheophyta</taxon>
        <taxon>Spermatophyta</taxon>
        <taxon>Magnoliopsida</taxon>
        <taxon>Liliopsida</taxon>
        <taxon>Poales</taxon>
        <taxon>Poaceae</taxon>
        <taxon>PACMAD clade</taxon>
        <taxon>Panicoideae</taxon>
        <taxon>Panicodae</taxon>
        <taxon>Paniceae</taxon>
        <taxon>Dichantheliinae</taxon>
        <taxon>Dichanthelium</taxon>
    </lineage>
</organism>
<accession>A0A1E5UU56</accession>
<dbReference type="AlphaFoldDB" id="A0A1E5UU56"/>
<gene>
    <name evidence="1" type="ORF">BAE44_0022566</name>
</gene>
<dbReference type="EMBL" id="LWDX02063107">
    <property type="protein sequence ID" value="OEL16416.1"/>
    <property type="molecule type" value="Genomic_DNA"/>
</dbReference>
<protein>
    <submittedName>
        <fullName evidence="1">Uncharacterized protein</fullName>
    </submittedName>
</protein>
<dbReference type="Proteomes" id="UP000095767">
    <property type="component" value="Unassembled WGS sequence"/>
</dbReference>
<keyword evidence="2" id="KW-1185">Reference proteome</keyword>